<accession>A0A2T0U5T6</accession>
<dbReference type="RefSeq" id="WP_106292855.1">
    <property type="nucleotide sequence ID" value="NZ_PVTH01000004.1"/>
</dbReference>
<evidence type="ECO:0000313" key="2">
    <source>
        <dbReference type="Proteomes" id="UP000238034"/>
    </source>
</evidence>
<proteinExistence type="predicted"/>
<sequence>MSFGQYQFLSWARRGIARHISEQDTLGAAAGNANERAGISISVQINETVLPDRVFALTGPGDITGIQSSMIIRTEPPLGIADYEPNLLPYIEFYDEDFPWRYSPASPAGNKDHLRPWIALIVLKEGEFEDTKRREPLTSIKITDPTNLPPHDQLHLWAHMHSNLPHQQSEFESFIDDLEEDAKRDPDGVYSRVLCPRKLESNALYHAFLVPSYETGRLAGTGRPTADIKAQQPAWPSTDSEFPVYYRWHFRTGQNFDFEYLVKLLEPRIMDERVGLRPMDCSRPGFVQADKNEEVSSPVPSILLLEGAVKSPSAKSTVFPPAETPQPFFDEMEKLANLNNYQLENLENDPYVSTPYYGMYHAMRKDPAHPGKKEVPTFVPESGNWYNDLNRDPRTRVPAGFGVRVMQENQERFMDKAWKQLEGVLDANKKMRLTKFSAVISQQLFNKTIQSRPAENLLSLTFPLASRILTENETLKFTIQKSILPKAIFSAGFKKITRSKTSLLKGLNVQNVSGNFVNLMGKMNQVNGLSAKSKSTFKGIEGLNAITFFEAPSSINQVKGYAIKSNLELEYVYTPPAKGGFKNIDIIKEIDKPVVFNPGVLKTLGNLGGLKPVKLPKEIERERPFPEVKRPPSDVDIKVAPILVKDVKVVNQPDVQKLNLEVNLAFNQVNSRFQYREPETQTQVLQMASIKAYVANTLNPSVSYKKLIAGQIKWPGGTIKPPKEDFLPAMAYPDIPEPAYKYLVDIDKEFLLPNLQLIPQNTLSLLKTNQKFIEAYLMGLNHEMGRELLWREYPTDMRGTYFRQFWDTANFVTPDTSPQNADKLKDIRPIHQWGNSSLLGSHNARDAQGDAEQLVFVIRGDLLKKFPNTVVYAQKAIMIDGKKKIRVDLTSEQYAKEVRFPLYQAEIVPDIKLLGFDLTIDEAAGIDETPGFSDKDGWFFIMAEVPGEPRFGMDVTYNPNKPESQTWNDLSWENFGGQSLKFIRKEIVPGNTGKPGGNFNVSAGDKKGKWGASSSDMAAILFQRPVMVATHATEMLDIPVPDNKVSNRFISLIDYIHSSIR</sequence>
<dbReference type="OrthoDB" id="9816502at2"/>
<dbReference type="AlphaFoldDB" id="A0A2T0U5T6"/>
<dbReference type="Proteomes" id="UP000238034">
    <property type="component" value="Unassembled WGS sequence"/>
</dbReference>
<comment type="caution">
    <text evidence="1">The sequence shown here is derived from an EMBL/GenBank/DDBJ whole genome shotgun (WGS) entry which is preliminary data.</text>
</comment>
<protein>
    <submittedName>
        <fullName evidence="1">Uncharacterized protein</fullName>
    </submittedName>
</protein>
<name>A0A2T0U5T6_9SPHI</name>
<reference evidence="1 2" key="1">
    <citation type="submission" date="2018-03" db="EMBL/GenBank/DDBJ databases">
        <title>Genomic Encyclopedia of Type Strains, Phase III (KMG-III): the genomes of soil and plant-associated and newly described type strains.</title>
        <authorList>
            <person name="Whitman W."/>
        </authorList>
    </citation>
    <scope>NUCLEOTIDE SEQUENCE [LARGE SCALE GENOMIC DNA]</scope>
    <source>
        <strain evidence="1 2">CGMCC 1.9313</strain>
    </source>
</reference>
<evidence type="ECO:0000313" key="1">
    <source>
        <dbReference type="EMBL" id="PRY53286.1"/>
    </source>
</evidence>
<gene>
    <name evidence="1" type="ORF">B0I27_104296</name>
</gene>
<organism evidence="1 2">
    <name type="scientific">Arcticibacter pallidicorallinus</name>
    <dbReference type="NCBI Taxonomy" id="1259464"/>
    <lineage>
        <taxon>Bacteria</taxon>
        <taxon>Pseudomonadati</taxon>
        <taxon>Bacteroidota</taxon>
        <taxon>Sphingobacteriia</taxon>
        <taxon>Sphingobacteriales</taxon>
        <taxon>Sphingobacteriaceae</taxon>
        <taxon>Arcticibacter</taxon>
    </lineage>
</organism>
<keyword evidence="2" id="KW-1185">Reference proteome</keyword>
<dbReference type="EMBL" id="PVTH01000004">
    <property type="protein sequence ID" value="PRY53286.1"/>
    <property type="molecule type" value="Genomic_DNA"/>
</dbReference>